<evidence type="ECO:0000313" key="3">
    <source>
        <dbReference type="Proteomes" id="UP001157133"/>
    </source>
</evidence>
<dbReference type="EMBL" id="BSSU01000021">
    <property type="protein sequence ID" value="GLX83701.1"/>
    <property type="molecule type" value="Genomic_DNA"/>
</dbReference>
<organism evidence="2 3">
    <name type="scientific">Thalassotalea eurytherma</name>
    <dbReference type="NCBI Taxonomy" id="1144278"/>
    <lineage>
        <taxon>Bacteria</taxon>
        <taxon>Pseudomonadati</taxon>
        <taxon>Pseudomonadota</taxon>
        <taxon>Gammaproteobacteria</taxon>
        <taxon>Alteromonadales</taxon>
        <taxon>Colwelliaceae</taxon>
        <taxon>Thalassotalea</taxon>
    </lineage>
</organism>
<keyword evidence="3" id="KW-1185">Reference proteome</keyword>
<gene>
    <name evidence="2" type="ORF">theurythT_31540</name>
</gene>
<comment type="caution">
    <text evidence="2">The sequence shown here is derived from an EMBL/GenBank/DDBJ whole genome shotgun (WGS) entry which is preliminary data.</text>
</comment>
<name>A0ABQ6H9X0_9GAMM</name>
<sequence length="100" mass="11143">MKKIMLFALMLMLVQGCTLVGIAMDKKFPPKYPDDRETSFSDMGVKADIDIAKSVITGDPLPGNEPKERTGCEELKGKDKKECLDIAEQLTNTINKHTKK</sequence>
<feature type="chain" id="PRO_5045041255" description="Lipoprotein" evidence="1">
    <location>
        <begin position="24"/>
        <end position="100"/>
    </location>
</feature>
<evidence type="ECO:0000256" key="1">
    <source>
        <dbReference type="SAM" id="SignalP"/>
    </source>
</evidence>
<accession>A0ABQ6H9X0</accession>
<keyword evidence="1" id="KW-0732">Signal</keyword>
<reference evidence="2 3" key="1">
    <citation type="submission" date="2023-03" db="EMBL/GenBank/DDBJ databases">
        <title>Draft genome sequence of Thalassotalea eurytherma JCM 18482T.</title>
        <authorList>
            <person name="Sawabe T."/>
        </authorList>
    </citation>
    <scope>NUCLEOTIDE SEQUENCE [LARGE SCALE GENOMIC DNA]</scope>
    <source>
        <strain evidence="2 3">JCM 18482</strain>
    </source>
</reference>
<feature type="signal peptide" evidence="1">
    <location>
        <begin position="1"/>
        <end position="23"/>
    </location>
</feature>
<evidence type="ECO:0000313" key="2">
    <source>
        <dbReference type="EMBL" id="GLX83701.1"/>
    </source>
</evidence>
<proteinExistence type="predicted"/>
<dbReference type="PROSITE" id="PS51257">
    <property type="entry name" value="PROKAR_LIPOPROTEIN"/>
    <property type="match status" value="1"/>
</dbReference>
<protein>
    <recommendedName>
        <fullName evidence="4">Lipoprotein</fullName>
    </recommendedName>
</protein>
<evidence type="ECO:0008006" key="4">
    <source>
        <dbReference type="Google" id="ProtNLM"/>
    </source>
</evidence>
<dbReference type="Proteomes" id="UP001157133">
    <property type="component" value="Unassembled WGS sequence"/>
</dbReference>